<dbReference type="Gene3D" id="3.40.50.620">
    <property type="entry name" value="HUPs"/>
    <property type="match status" value="1"/>
</dbReference>
<evidence type="ECO:0000313" key="4">
    <source>
        <dbReference type="Proteomes" id="UP000502508"/>
    </source>
</evidence>
<feature type="domain" description="NadR/Ttd14 AAA" evidence="2">
    <location>
        <begin position="154"/>
        <end position="309"/>
    </location>
</feature>
<dbReference type="InterPro" id="IPR004821">
    <property type="entry name" value="Cyt_trans-like"/>
</dbReference>
<dbReference type="PANTHER" id="PTHR37512">
    <property type="entry name" value="TRIFUNCTIONAL NAD BIOSYNTHESIS/REGULATOR PROTEIN NADR"/>
    <property type="match status" value="1"/>
</dbReference>
<dbReference type="RefSeq" id="WP_173036053.1">
    <property type="nucleotide sequence ID" value="NZ_AP022870.1"/>
</dbReference>
<reference evidence="3 4" key="1">
    <citation type="submission" date="2020-03" db="EMBL/GenBank/DDBJ databases">
        <title>Whole genome shotgun sequence of Phytohabitans flavus NBRC 107702.</title>
        <authorList>
            <person name="Komaki H."/>
            <person name="Tamura T."/>
        </authorList>
    </citation>
    <scope>NUCLEOTIDE SEQUENCE [LARGE SCALE GENOMIC DNA]</scope>
    <source>
        <strain evidence="3 4">NBRC 107702</strain>
    </source>
</reference>
<dbReference type="SUPFAM" id="SSF52374">
    <property type="entry name" value="Nucleotidylyl transferase"/>
    <property type="match status" value="1"/>
</dbReference>
<dbReference type="KEGG" id="pfla:Pflav_023880"/>
<dbReference type="Proteomes" id="UP000502508">
    <property type="component" value="Chromosome"/>
</dbReference>
<dbReference type="InterPro" id="IPR027417">
    <property type="entry name" value="P-loop_NTPase"/>
</dbReference>
<feature type="domain" description="Cytidyltransferase-like" evidence="1">
    <location>
        <begin position="7"/>
        <end position="68"/>
    </location>
</feature>
<evidence type="ECO:0000259" key="1">
    <source>
        <dbReference type="Pfam" id="PF01467"/>
    </source>
</evidence>
<dbReference type="InterPro" id="IPR014729">
    <property type="entry name" value="Rossmann-like_a/b/a_fold"/>
</dbReference>
<gene>
    <name evidence="3" type="primary">nadR</name>
    <name evidence="3" type="ORF">Pflav_023880</name>
</gene>
<dbReference type="AlphaFoldDB" id="A0A6F8XQE0"/>
<dbReference type="NCBIfam" id="TIGR00125">
    <property type="entry name" value="cyt_tran_rel"/>
    <property type="match status" value="1"/>
</dbReference>
<dbReference type="SUPFAM" id="SSF52540">
    <property type="entry name" value="P-loop containing nucleoside triphosphate hydrolases"/>
    <property type="match status" value="1"/>
</dbReference>
<dbReference type="InterPro" id="IPR038727">
    <property type="entry name" value="NadR/Ttd14_AAA_dom"/>
</dbReference>
<evidence type="ECO:0000313" key="3">
    <source>
        <dbReference type="EMBL" id="BCB75978.1"/>
    </source>
</evidence>
<protein>
    <submittedName>
        <fullName evidence="3">Transcriptional regulator NadR</fullName>
    </submittedName>
</protein>
<dbReference type="Pfam" id="PF01467">
    <property type="entry name" value="CTP_transf_like"/>
    <property type="match status" value="1"/>
</dbReference>
<sequence>MTSTGVVVGKFLPPHLGHSYLIDTALAGADRVVVVVCARPDDPFPAERRAAVLRELHPAATVVVTPDDIPDGQGDATSEAWAHRTVALLGGTPPDVVFTSEGYGERYAAFLGARHVCVDRERRRFPVSGTAVRADPWRYANLLSPAVRAWFVTRVCVLGAESTGTTTLARDLADHYRCEWVPEYGRAYSERRPAVGWRREEFVHIARCQQSDEDAAARRSGPLLICDTDALATSVWHERYVGTVSPEVERLAAARTYALYILTADDIPFVQDGTRDGEHVRGWMTHRFRRLLEARPEPWIEVRGDRPARLAAATARIDALRKGTS</sequence>
<evidence type="ECO:0000259" key="2">
    <source>
        <dbReference type="Pfam" id="PF13521"/>
    </source>
</evidence>
<dbReference type="InterPro" id="IPR052735">
    <property type="entry name" value="NAD_biosynth-regulator"/>
</dbReference>
<dbReference type="EMBL" id="AP022870">
    <property type="protein sequence ID" value="BCB75978.1"/>
    <property type="molecule type" value="Genomic_DNA"/>
</dbReference>
<name>A0A6F8XQE0_9ACTN</name>
<organism evidence="3 4">
    <name type="scientific">Phytohabitans flavus</name>
    <dbReference type="NCBI Taxonomy" id="1076124"/>
    <lineage>
        <taxon>Bacteria</taxon>
        <taxon>Bacillati</taxon>
        <taxon>Actinomycetota</taxon>
        <taxon>Actinomycetes</taxon>
        <taxon>Micromonosporales</taxon>
        <taxon>Micromonosporaceae</taxon>
    </lineage>
</organism>
<dbReference type="PANTHER" id="PTHR37512:SF1">
    <property type="entry name" value="NADR_TTD14 AAA DOMAIN-CONTAINING PROTEIN"/>
    <property type="match status" value="1"/>
</dbReference>
<dbReference type="GO" id="GO:0003824">
    <property type="term" value="F:catalytic activity"/>
    <property type="evidence" value="ECO:0007669"/>
    <property type="project" value="InterPro"/>
</dbReference>
<accession>A0A6F8XQE0</accession>
<reference evidence="3 4" key="2">
    <citation type="submission" date="2020-03" db="EMBL/GenBank/DDBJ databases">
        <authorList>
            <person name="Ichikawa N."/>
            <person name="Kimura A."/>
            <person name="Kitahashi Y."/>
            <person name="Uohara A."/>
        </authorList>
    </citation>
    <scope>NUCLEOTIDE SEQUENCE [LARGE SCALE GENOMIC DNA]</scope>
    <source>
        <strain evidence="3 4">NBRC 107702</strain>
    </source>
</reference>
<keyword evidence="4" id="KW-1185">Reference proteome</keyword>
<dbReference type="Pfam" id="PF13521">
    <property type="entry name" value="AAA_28"/>
    <property type="match status" value="1"/>
</dbReference>
<proteinExistence type="predicted"/>
<dbReference type="Gene3D" id="3.40.50.300">
    <property type="entry name" value="P-loop containing nucleotide triphosphate hydrolases"/>
    <property type="match status" value="1"/>
</dbReference>